<reference evidence="4 5" key="1">
    <citation type="submission" date="2018-10" db="EMBL/GenBank/DDBJ databases">
        <title>Pseudomonas leptonychotis sp. nov., isolated from Weddell seals in Antarctica.</title>
        <authorList>
            <person name="Novakova D."/>
            <person name="Svec P."/>
            <person name="Kralova S."/>
            <person name="Kristofova L."/>
            <person name="Zeman M."/>
            <person name="Pantucek R."/>
            <person name="Maslanova I."/>
            <person name="Sedlacek I."/>
        </authorList>
    </citation>
    <scope>NUCLEOTIDE SEQUENCE [LARGE SCALE GENOMIC DNA]</scope>
    <source>
        <strain evidence="4 5">CCM 8849</strain>
    </source>
</reference>
<comment type="caution">
    <text evidence="4">The sequence shown here is derived from an EMBL/GenBank/DDBJ whole genome shotgun (WGS) entry which is preliminary data.</text>
</comment>
<gene>
    <name evidence="4" type="ORF">D8779_04380</name>
</gene>
<evidence type="ECO:0000256" key="1">
    <source>
        <dbReference type="ARBA" id="ARBA00022679"/>
    </source>
</evidence>
<keyword evidence="2" id="KW-0012">Acyltransferase</keyword>
<dbReference type="SUPFAM" id="SSF55729">
    <property type="entry name" value="Acyl-CoA N-acyltransferases (Nat)"/>
    <property type="match status" value="1"/>
</dbReference>
<protein>
    <submittedName>
        <fullName evidence="4">GNAT family N-acetyltransferase</fullName>
    </submittedName>
</protein>
<feature type="domain" description="N-acetyltransferase" evidence="3">
    <location>
        <begin position="2"/>
        <end position="172"/>
    </location>
</feature>
<dbReference type="Proteomes" id="UP000307541">
    <property type="component" value="Unassembled WGS sequence"/>
</dbReference>
<dbReference type="CDD" id="cd04301">
    <property type="entry name" value="NAT_SF"/>
    <property type="match status" value="1"/>
</dbReference>
<dbReference type="AlphaFoldDB" id="A0A4T2A093"/>
<evidence type="ECO:0000256" key="2">
    <source>
        <dbReference type="ARBA" id="ARBA00023315"/>
    </source>
</evidence>
<name>A0A4T2A093_9PSED</name>
<keyword evidence="5" id="KW-1185">Reference proteome</keyword>
<dbReference type="InterPro" id="IPR000182">
    <property type="entry name" value="GNAT_dom"/>
</dbReference>
<evidence type="ECO:0000313" key="5">
    <source>
        <dbReference type="Proteomes" id="UP000307541"/>
    </source>
</evidence>
<dbReference type="OrthoDB" id="3389160at2"/>
<proteinExistence type="predicted"/>
<keyword evidence="1 4" id="KW-0808">Transferase</keyword>
<evidence type="ECO:0000313" key="4">
    <source>
        <dbReference type="EMBL" id="TIH09937.1"/>
    </source>
</evidence>
<organism evidence="4 5">
    <name type="scientific">Pseudomonas leptonychotis</name>
    <dbReference type="NCBI Taxonomy" id="2448482"/>
    <lineage>
        <taxon>Bacteria</taxon>
        <taxon>Pseudomonadati</taxon>
        <taxon>Pseudomonadota</taxon>
        <taxon>Gammaproteobacteria</taxon>
        <taxon>Pseudomonadales</taxon>
        <taxon>Pseudomonadaceae</taxon>
        <taxon>Pseudomonas</taxon>
    </lineage>
</organism>
<dbReference type="Pfam" id="PF00583">
    <property type="entry name" value="Acetyltransf_1"/>
    <property type="match status" value="1"/>
</dbReference>
<dbReference type="PANTHER" id="PTHR43877">
    <property type="entry name" value="AMINOALKYLPHOSPHONATE N-ACETYLTRANSFERASE-RELATED-RELATED"/>
    <property type="match status" value="1"/>
</dbReference>
<dbReference type="InterPro" id="IPR050832">
    <property type="entry name" value="Bact_Acetyltransf"/>
</dbReference>
<dbReference type="EMBL" id="RFLV01000001">
    <property type="protein sequence ID" value="TIH09937.1"/>
    <property type="molecule type" value="Genomic_DNA"/>
</dbReference>
<dbReference type="Gene3D" id="3.40.630.30">
    <property type="match status" value="1"/>
</dbReference>
<dbReference type="GO" id="GO:0016747">
    <property type="term" value="F:acyltransferase activity, transferring groups other than amino-acyl groups"/>
    <property type="evidence" value="ECO:0007669"/>
    <property type="project" value="InterPro"/>
</dbReference>
<sequence length="176" mass="19226">MLSIERLDAADFESYRQGLLALLLDSVAHGASVGFLADLDADAANTYFDQVLVGLRDGTYLLWLALEQGQVLGSVQLLLCQKPNGLNRAEVQKLLVHSNARRRSIANSLMQHLESAAAELQRGLLYLDTEAGSDAEAFYQARGYSCIGGLPDYACGPDGTYRANAIYYKTLSRPHQ</sequence>
<dbReference type="PROSITE" id="PS51186">
    <property type="entry name" value="GNAT"/>
    <property type="match status" value="1"/>
</dbReference>
<accession>A0A4T2A093</accession>
<dbReference type="InterPro" id="IPR016181">
    <property type="entry name" value="Acyl_CoA_acyltransferase"/>
</dbReference>
<evidence type="ECO:0000259" key="3">
    <source>
        <dbReference type="PROSITE" id="PS51186"/>
    </source>
</evidence>
<dbReference type="RefSeq" id="WP_136663238.1">
    <property type="nucleotide sequence ID" value="NZ_RFLV01000001.1"/>
</dbReference>